<dbReference type="GO" id="GO:0005886">
    <property type="term" value="C:plasma membrane"/>
    <property type="evidence" value="ECO:0007669"/>
    <property type="project" value="UniProtKB-SubCell"/>
</dbReference>
<reference evidence="7" key="1">
    <citation type="submission" date="2018-05" db="EMBL/GenBank/DDBJ databases">
        <authorList>
            <person name="Lanie J.A."/>
            <person name="Ng W.-L."/>
            <person name="Kazmierczak K.M."/>
            <person name="Andrzejewski T.M."/>
            <person name="Davidsen T.M."/>
            <person name="Wayne K.J."/>
            <person name="Tettelin H."/>
            <person name="Glass J.I."/>
            <person name="Rusch D."/>
            <person name="Podicherti R."/>
            <person name="Tsui H.-C.T."/>
            <person name="Winkler M.E."/>
        </authorList>
    </citation>
    <scope>NUCLEOTIDE SEQUENCE</scope>
</reference>
<dbReference type="EMBL" id="UINC01101574">
    <property type="protein sequence ID" value="SVC62487.1"/>
    <property type="molecule type" value="Genomic_DNA"/>
</dbReference>
<dbReference type="PANTHER" id="PTHR38825:SF2">
    <property type="entry name" value="LYSINE TRANSPORTER LYSE"/>
    <property type="match status" value="1"/>
</dbReference>
<dbReference type="PANTHER" id="PTHR38825">
    <property type="entry name" value="LYSINE EXPORTER PROTEIN (LYSE/YGGA)"/>
    <property type="match status" value="1"/>
</dbReference>
<feature type="transmembrane region" description="Helical" evidence="6">
    <location>
        <begin position="9"/>
        <end position="30"/>
    </location>
</feature>
<evidence type="ECO:0000256" key="2">
    <source>
        <dbReference type="ARBA" id="ARBA00022475"/>
    </source>
</evidence>
<evidence type="ECO:0000256" key="3">
    <source>
        <dbReference type="ARBA" id="ARBA00022692"/>
    </source>
</evidence>
<proteinExistence type="predicted"/>
<keyword evidence="3 6" id="KW-0812">Transmembrane</keyword>
<comment type="subcellular location">
    <subcellularLocation>
        <location evidence="1">Cell membrane</location>
        <topology evidence="1">Multi-pass membrane protein</topology>
    </subcellularLocation>
</comment>
<evidence type="ECO:0000256" key="1">
    <source>
        <dbReference type="ARBA" id="ARBA00004651"/>
    </source>
</evidence>
<keyword evidence="4 6" id="KW-1133">Transmembrane helix</keyword>
<evidence type="ECO:0000256" key="6">
    <source>
        <dbReference type="SAM" id="Phobius"/>
    </source>
</evidence>
<keyword evidence="5 6" id="KW-0472">Membrane</keyword>
<evidence type="ECO:0000256" key="4">
    <source>
        <dbReference type="ARBA" id="ARBA00022989"/>
    </source>
</evidence>
<feature type="non-terminal residue" evidence="7">
    <location>
        <position position="162"/>
    </location>
</feature>
<evidence type="ECO:0000256" key="5">
    <source>
        <dbReference type="ARBA" id="ARBA00023136"/>
    </source>
</evidence>
<dbReference type="InterPro" id="IPR001123">
    <property type="entry name" value="LeuE-type"/>
</dbReference>
<gene>
    <name evidence="7" type="ORF">METZ01_LOCUS315341</name>
</gene>
<sequence length="162" mass="16825">MRFGTREGIGVASTPLLTDLPVLVGALVAIRQVDEAAGVMGVVAIAGAGFLIYLGCESFTAAGYSPKISSVAPRSITRGMTTNLLNPNVYVFWLSVGAPTVNQAWATGPLHAAGFLIAMYGCLVGSKMLIAVLVGRGTGVLTSRLYNHLLRVLGLALFLFAA</sequence>
<dbReference type="Pfam" id="PF01810">
    <property type="entry name" value="LysE"/>
    <property type="match status" value="1"/>
</dbReference>
<feature type="transmembrane region" description="Helical" evidence="6">
    <location>
        <begin position="112"/>
        <end position="133"/>
    </location>
</feature>
<name>A0A382NQ60_9ZZZZ</name>
<keyword evidence="2" id="KW-1003">Cell membrane</keyword>
<dbReference type="GO" id="GO:0006865">
    <property type="term" value="P:amino acid transport"/>
    <property type="evidence" value="ECO:0007669"/>
    <property type="project" value="InterPro"/>
</dbReference>
<feature type="transmembrane region" description="Helical" evidence="6">
    <location>
        <begin position="88"/>
        <end position="106"/>
    </location>
</feature>
<dbReference type="AlphaFoldDB" id="A0A382NQ60"/>
<feature type="transmembrane region" description="Helical" evidence="6">
    <location>
        <begin position="36"/>
        <end position="56"/>
    </location>
</feature>
<accession>A0A382NQ60</accession>
<organism evidence="7">
    <name type="scientific">marine metagenome</name>
    <dbReference type="NCBI Taxonomy" id="408172"/>
    <lineage>
        <taxon>unclassified sequences</taxon>
        <taxon>metagenomes</taxon>
        <taxon>ecological metagenomes</taxon>
    </lineage>
</organism>
<protein>
    <submittedName>
        <fullName evidence="7">Uncharacterized protein</fullName>
    </submittedName>
</protein>
<evidence type="ECO:0000313" key="7">
    <source>
        <dbReference type="EMBL" id="SVC62487.1"/>
    </source>
</evidence>